<gene>
    <name evidence="10" type="ORF">LIZ65_16885</name>
</gene>
<organism evidence="10 11">
    <name type="scientific">Bariatricus massiliensis</name>
    <dbReference type="NCBI Taxonomy" id="1745713"/>
    <lineage>
        <taxon>Bacteria</taxon>
        <taxon>Bacillati</taxon>
        <taxon>Bacillota</taxon>
        <taxon>Clostridia</taxon>
        <taxon>Lachnospirales</taxon>
        <taxon>Lachnospiraceae</taxon>
        <taxon>Bariatricus</taxon>
    </lineage>
</organism>
<feature type="transmembrane region" description="Helical" evidence="7">
    <location>
        <begin position="150"/>
        <end position="169"/>
    </location>
</feature>
<evidence type="ECO:0000259" key="9">
    <source>
        <dbReference type="PROSITE" id="PS50929"/>
    </source>
</evidence>
<evidence type="ECO:0000256" key="5">
    <source>
        <dbReference type="ARBA" id="ARBA00022989"/>
    </source>
</evidence>
<evidence type="ECO:0000259" key="8">
    <source>
        <dbReference type="PROSITE" id="PS50893"/>
    </source>
</evidence>
<comment type="subcellular location">
    <subcellularLocation>
        <location evidence="1">Cell membrane</location>
        <topology evidence="1">Multi-pass membrane protein</topology>
    </subcellularLocation>
</comment>
<keyword evidence="4 10" id="KW-0067">ATP-binding</keyword>
<feature type="domain" description="ABC transporter" evidence="8">
    <location>
        <begin position="323"/>
        <end position="555"/>
    </location>
</feature>
<dbReference type="Pfam" id="PF00005">
    <property type="entry name" value="ABC_tran"/>
    <property type="match status" value="1"/>
</dbReference>
<keyword evidence="3" id="KW-0547">Nucleotide-binding</keyword>
<dbReference type="InterPro" id="IPR039421">
    <property type="entry name" value="Type_1_exporter"/>
</dbReference>
<comment type="caution">
    <text evidence="10">The sequence shown here is derived from an EMBL/GenBank/DDBJ whole genome shotgun (WGS) entry which is preliminary data.</text>
</comment>
<dbReference type="PANTHER" id="PTHR24221">
    <property type="entry name" value="ATP-BINDING CASSETTE SUB-FAMILY B"/>
    <property type="match status" value="1"/>
</dbReference>
<feature type="transmembrane region" description="Helical" evidence="7">
    <location>
        <begin position="12"/>
        <end position="30"/>
    </location>
</feature>
<keyword evidence="11" id="KW-1185">Reference proteome</keyword>
<dbReference type="RefSeq" id="WP_227183772.1">
    <property type="nucleotide sequence ID" value="NZ_JAJCIQ010000017.1"/>
</dbReference>
<dbReference type="SUPFAM" id="SSF90123">
    <property type="entry name" value="ABC transporter transmembrane region"/>
    <property type="match status" value="1"/>
</dbReference>
<dbReference type="InterPro" id="IPR003593">
    <property type="entry name" value="AAA+_ATPase"/>
</dbReference>
<dbReference type="Gene3D" id="1.20.1560.10">
    <property type="entry name" value="ABC transporter type 1, transmembrane domain"/>
    <property type="match status" value="1"/>
</dbReference>
<dbReference type="Proteomes" id="UP001299546">
    <property type="component" value="Unassembled WGS sequence"/>
</dbReference>
<dbReference type="SMART" id="SM00382">
    <property type="entry name" value="AAA"/>
    <property type="match status" value="1"/>
</dbReference>
<keyword evidence="6 7" id="KW-0472">Membrane</keyword>
<dbReference type="GO" id="GO:0005524">
    <property type="term" value="F:ATP binding"/>
    <property type="evidence" value="ECO:0007669"/>
    <property type="project" value="UniProtKB-KW"/>
</dbReference>
<dbReference type="PANTHER" id="PTHR24221:SF654">
    <property type="entry name" value="ATP-BINDING CASSETTE SUB-FAMILY B MEMBER 6"/>
    <property type="match status" value="1"/>
</dbReference>
<keyword evidence="5 7" id="KW-1133">Transmembrane helix</keyword>
<dbReference type="PROSITE" id="PS00211">
    <property type="entry name" value="ABC_TRANSPORTER_1"/>
    <property type="match status" value="1"/>
</dbReference>
<evidence type="ECO:0000313" key="10">
    <source>
        <dbReference type="EMBL" id="MCB7388966.1"/>
    </source>
</evidence>
<dbReference type="InterPro" id="IPR011527">
    <property type="entry name" value="ABC1_TM_dom"/>
</dbReference>
<name>A0ABS8DKI8_9FIRM</name>
<evidence type="ECO:0000256" key="6">
    <source>
        <dbReference type="ARBA" id="ARBA00023136"/>
    </source>
</evidence>
<sequence length="560" mass="63113">MKEILQTNKAMIIVYIASGIACSFLANYKADYFQRIIDGLAGDTLALSGIVIYGAVIAADYCLSYLDEYPAKKLENGIYLDFKLLALKKISKIDYLEYQKLGTGKLANRIENGAEAGKGVLFDFYFCLVRQLIPTVCFSVYFIWRISARITCLIIGGYLLVFMITAMLLKVLYRIKEKILTGEEQMNHYLVRGFMEMVLFRFERQFPMEIEKASEAREQIVGAKVKMNLVHEAFFTMFALMEAALEIGVLLYTWKTGGLSAGAAVALIGLIHNAYTPIAVFNVLFVQYKLDKTAFKRFEAFLKAKEDEGLYQGVTAKRVSGCIQIRNLRFSYGERLLFDGLNLSLRPGEKVAFVGESGSGKSTLVKIIGGLLKYEEGSICIDGTEVKELCLDSLYAHMNYISQEAPVFDGTLRTNLVFYKNVEENRLCEALEKMGLDFLLRQAEQGLDTDVGERGMMLSGGEKQRLALARLWLFPKQIVILDEATSAIDNLTEEKAMEELLRVLEGRTVIAVAHRLSSVRKFNRIVVFNRGKIVGEGSYEELLETNSYFRQLYESGIKVI</sequence>
<dbReference type="PROSITE" id="PS50893">
    <property type="entry name" value="ABC_TRANSPORTER_2"/>
    <property type="match status" value="1"/>
</dbReference>
<evidence type="ECO:0000256" key="2">
    <source>
        <dbReference type="ARBA" id="ARBA00022692"/>
    </source>
</evidence>
<accession>A0ABS8DKI8</accession>
<dbReference type="PROSITE" id="PS50929">
    <property type="entry name" value="ABC_TM1F"/>
    <property type="match status" value="1"/>
</dbReference>
<feature type="transmembrane region" description="Helical" evidence="7">
    <location>
        <begin position="124"/>
        <end position="144"/>
    </location>
</feature>
<protein>
    <submittedName>
        <fullName evidence="10">ABC transporter ATP-binding protein/permease</fullName>
    </submittedName>
</protein>
<proteinExistence type="predicted"/>
<dbReference type="EMBL" id="JAJCIS010000017">
    <property type="protein sequence ID" value="MCB7388966.1"/>
    <property type="molecule type" value="Genomic_DNA"/>
</dbReference>
<keyword evidence="2 7" id="KW-0812">Transmembrane</keyword>
<evidence type="ECO:0000256" key="7">
    <source>
        <dbReference type="SAM" id="Phobius"/>
    </source>
</evidence>
<dbReference type="InterPro" id="IPR017871">
    <property type="entry name" value="ABC_transporter-like_CS"/>
</dbReference>
<feature type="domain" description="ABC transmembrane type-1" evidence="9">
    <location>
        <begin position="32"/>
        <end position="290"/>
    </location>
</feature>
<evidence type="ECO:0000313" key="11">
    <source>
        <dbReference type="Proteomes" id="UP001299546"/>
    </source>
</evidence>
<evidence type="ECO:0000256" key="1">
    <source>
        <dbReference type="ARBA" id="ARBA00004651"/>
    </source>
</evidence>
<dbReference type="InterPro" id="IPR003439">
    <property type="entry name" value="ABC_transporter-like_ATP-bd"/>
</dbReference>
<dbReference type="Gene3D" id="3.40.50.300">
    <property type="entry name" value="P-loop containing nucleotide triphosphate hydrolases"/>
    <property type="match status" value="1"/>
</dbReference>
<feature type="transmembrane region" description="Helical" evidence="7">
    <location>
        <begin position="260"/>
        <end position="286"/>
    </location>
</feature>
<dbReference type="SUPFAM" id="SSF52540">
    <property type="entry name" value="P-loop containing nucleoside triphosphate hydrolases"/>
    <property type="match status" value="1"/>
</dbReference>
<reference evidence="10 11" key="1">
    <citation type="submission" date="2021-10" db="EMBL/GenBank/DDBJ databases">
        <title>Collection of gut derived symbiotic bacterial strains cultured from healthy donors.</title>
        <authorList>
            <person name="Lin H."/>
            <person name="Littmann E."/>
            <person name="Kohout C."/>
            <person name="Pamer E.G."/>
        </authorList>
    </citation>
    <scope>NUCLEOTIDE SEQUENCE [LARGE SCALE GENOMIC DNA]</scope>
    <source>
        <strain evidence="10 11">DFI.1.165</strain>
    </source>
</reference>
<feature type="transmembrane region" description="Helical" evidence="7">
    <location>
        <begin position="45"/>
        <end position="66"/>
    </location>
</feature>
<evidence type="ECO:0000256" key="4">
    <source>
        <dbReference type="ARBA" id="ARBA00022840"/>
    </source>
</evidence>
<dbReference type="InterPro" id="IPR036640">
    <property type="entry name" value="ABC1_TM_sf"/>
</dbReference>
<dbReference type="PROSITE" id="PS51257">
    <property type="entry name" value="PROKAR_LIPOPROTEIN"/>
    <property type="match status" value="1"/>
</dbReference>
<evidence type="ECO:0000256" key="3">
    <source>
        <dbReference type="ARBA" id="ARBA00022741"/>
    </source>
</evidence>
<dbReference type="InterPro" id="IPR027417">
    <property type="entry name" value="P-loop_NTPase"/>
</dbReference>
<feature type="transmembrane region" description="Helical" evidence="7">
    <location>
        <begin position="233"/>
        <end position="254"/>
    </location>
</feature>